<feature type="non-terminal residue" evidence="1">
    <location>
        <position position="1"/>
    </location>
</feature>
<evidence type="ECO:0000313" key="1">
    <source>
        <dbReference type="EMBL" id="KAJ9587236.1"/>
    </source>
</evidence>
<accession>A0AAD7ZVL3</accession>
<feature type="non-terminal residue" evidence="1">
    <location>
        <position position="132"/>
    </location>
</feature>
<comment type="caution">
    <text evidence="1">The sequence shown here is derived from an EMBL/GenBank/DDBJ whole genome shotgun (WGS) entry which is preliminary data.</text>
</comment>
<reference evidence="1" key="2">
    <citation type="submission" date="2023-05" db="EMBL/GenBank/DDBJ databases">
        <authorList>
            <person name="Fouks B."/>
        </authorList>
    </citation>
    <scope>NUCLEOTIDE SEQUENCE</scope>
    <source>
        <strain evidence="1">Stay&amp;Tobe</strain>
        <tissue evidence="1">Testes</tissue>
    </source>
</reference>
<protein>
    <submittedName>
        <fullName evidence="1">Uncharacterized protein</fullName>
    </submittedName>
</protein>
<reference evidence="1" key="1">
    <citation type="journal article" date="2023" name="IScience">
        <title>Live-bearing cockroach genome reveals convergent evolutionary mechanisms linked to viviparity in insects and beyond.</title>
        <authorList>
            <person name="Fouks B."/>
            <person name="Harrison M.C."/>
            <person name="Mikhailova A.A."/>
            <person name="Marchal E."/>
            <person name="English S."/>
            <person name="Carruthers M."/>
            <person name="Jennings E.C."/>
            <person name="Chiamaka E.L."/>
            <person name="Frigard R.A."/>
            <person name="Pippel M."/>
            <person name="Attardo G.M."/>
            <person name="Benoit J.B."/>
            <person name="Bornberg-Bauer E."/>
            <person name="Tobe S.S."/>
        </authorList>
    </citation>
    <scope>NUCLEOTIDE SEQUENCE</scope>
    <source>
        <strain evidence="1">Stay&amp;Tobe</strain>
    </source>
</reference>
<dbReference type="AlphaFoldDB" id="A0AAD7ZVL3"/>
<sequence>DSDGENVNTSCEKCALLDSGPTNIGLTRCPNFLYIFLSNASCEKTMMISKENTSQQNGTRYRRYELDLTTGGASLAGHNKDDIPDKIIKKKKKPDLPGWDFDVELTIPRLVGAGVRSLNVHVEIQYESTSIG</sequence>
<evidence type="ECO:0000313" key="2">
    <source>
        <dbReference type="Proteomes" id="UP001233999"/>
    </source>
</evidence>
<organism evidence="1 2">
    <name type="scientific">Diploptera punctata</name>
    <name type="common">Pacific beetle cockroach</name>
    <dbReference type="NCBI Taxonomy" id="6984"/>
    <lineage>
        <taxon>Eukaryota</taxon>
        <taxon>Metazoa</taxon>
        <taxon>Ecdysozoa</taxon>
        <taxon>Arthropoda</taxon>
        <taxon>Hexapoda</taxon>
        <taxon>Insecta</taxon>
        <taxon>Pterygota</taxon>
        <taxon>Neoptera</taxon>
        <taxon>Polyneoptera</taxon>
        <taxon>Dictyoptera</taxon>
        <taxon>Blattodea</taxon>
        <taxon>Blaberoidea</taxon>
        <taxon>Blaberidae</taxon>
        <taxon>Diplopterinae</taxon>
        <taxon>Diploptera</taxon>
    </lineage>
</organism>
<dbReference type="Proteomes" id="UP001233999">
    <property type="component" value="Unassembled WGS sequence"/>
</dbReference>
<keyword evidence="2" id="KW-1185">Reference proteome</keyword>
<name>A0AAD7ZVL3_DIPPU</name>
<dbReference type="EMBL" id="JASPKZ010006466">
    <property type="protein sequence ID" value="KAJ9587236.1"/>
    <property type="molecule type" value="Genomic_DNA"/>
</dbReference>
<proteinExistence type="predicted"/>
<gene>
    <name evidence="1" type="ORF">L9F63_019260</name>
</gene>